<dbReference type="RefSeq" id="XP_025349678.1">
    <property type="nucleotide sequence ID" value="XM_025489327.1"/>
</dbReference>
<dbReference type="Pfam" id="PF08939">
    <property type="entry name" value="Bles03"/>
    <property type="match status" value="1"/>
</dbReference>
<feature type="region of interest" description="Disordered" evidence="2">
    <location>
        <begin position="1"/>
        <end position="69"/>
    </location>
</feature>
<dbReference type="STRING" id="1684307.A0A316UCC5"/>
<feature type="compositionally biased region" description="Basic and acidic residues" evidence="2">
    <location>
        <begin position="45"/>
        <end position="64"/>
    </location>
</feature>
<dbReference type="PANTHER" id="PTHR31977:SF1">
    <property type="entry name" value="UPF0696 PROTEIN C11ORF68"/>
    <property type="match status" value="1"/>
</dbReference>
<dbReference type="PANTHER" id="PTHR31977">
    <property type="entry name" value="UPF0696 PROTEIN C11ORF68"/>
    <property type="match status" value="1"/>
</dbReference>
<dbReference type="Proteomes" id="UP000245942">
    <property type="component" value="Unassembled WGS sequence"/>
</dbReference>
<evidence type="ECO:0000256" key="1">
    <source>
        <dbReference type="ARBA" id="ARBA00010568"/>
    </source>
</evidence>
<dbReference type="GeneID" id="37011061"/>
<dbReference type="EMBL" id="KZ819323">
    <property type="protein sequence ID" value="PWN22518.1"/>
    <property type="molecule type" value="Genomic_DNA"/>
</dbReference>
<proteinExistence type="inferred from homology"/>
<accession>A0A316UCC5</accession>
<organism evidence="3 4">
    <name type="scientific">Pseudomicrostroma glucosiphilum</name>
    <dbReference type="NCBI Taxonomy" id="1684307"/>
    <lineage>
        <taxon>Eukaryota</taxon>
        <taxon>Fungi</taxon>
        <taxon>Dikarya</taxon>
        <taxon>Basidiomycota</taxon>
        <taxon>Ustilaginomycotina</taxon>
        <taxon>Exobasidiomycetes</taxon>
        <taxon>Microstromatales</taxon>
        <taxon>Microstromatales incertae sedis</taxon>
        <taxon>Pseudomicrostroma</taxon>
    </lineage>
</organism>
<dbReference type="AlphaFoldDB" id="A0A316UCC5"/>
<name>A0A316UCC5_9BASI</name>
<evidence type="ECO:0000313" key="4">
    <source>
        <dbReference type="Proteomes" id="UP000245942"/>
    </source>
</evidence>
<keyword evidence="4" id="KW-1185">Reference proteome</keyword>
<sequence length="417" mass="45653">MSTSTGNTPSQAEPGAEAAEGSSRRPAAAQASPTASSPPGPSTQDRAHRPGTDRYLRDRLEQYKSESTPAHGSTLAFRAYTFASQSQAVKALDDFLDKFPPSTTPSDSTSKHIWICAADRQGFGPRDVEEDRMKLAIARAGKEMSDLKFAFDGIDSDDRIPLRASISRGRSKAQRKSALARRLEEDVLPGLAMEGGLLTGKWLWFRAPSHVDYLTRSLARSIVYGPLSKLKRARVHTLKVSCSDQTRDGEHLVALYYDDVWDRTASREIVECVIEQHGLSRSAAKADLWSVLGLHSKHWSTIAPSIYTFDSLVPRDVQDDLLYVYDRQNPARPSVDLNGSGNAMERHRDHSGTITARLKASGLPRQAAFAAQQVKADLNDFALSITIATEVSCRGSGRQSADDCQSYRWNGSIAAGS</sequence>
<evidence type="ECO:0000313" key="3">
    <source>
        <dbReference type="EMBL" id="PWN22518.1"/>
    </source>
</evidence>
<evidence type="ECO:0000256" key="2">
    <source>
        <dbReference type="SAM" id="MobiDB-lite"/>
    </source>
</evidence>
<dbReference type="OrthoDB" id="10067381at2759"/>
<protein>
    <submittedName>
        <fullName evidence="3">Uncharacterized protein</fullName>
    </submittedName>
</protein>
<dbReference type="Gene3D" id="3.30.760.10">
    <property type="entry name" value="RNA Cap, Translation Initiation Factor Eif4e"/>
    <property type="match status" value="1"/>
</dbReference>
<feature type="compositionally biased region" description="Low complexity" evidence="2">
    <location>
        <begin position="9"/>
        <end position="35"/>
    </location>
</feature>
<dbReference type="InterPro" id="IPR015034">
    <property type="entry name" value="Bles03"/>
</dbReference>
<comment type="similarity">
    <text evidence="1">Belongs to the UPF0696 family.</text>
</comment>
<reference evidence="3 4" key="1">
    <citation type="journal article" date="2018" name="Mol. Biol. Evol.">
        <title>Broad Genomic Sampling Reveals a Smut Pathogenic Ancestry of the Fungal Clade Ustilaginomycotina.</title>
        <authorList>
            <person name="Kijpornyongpan T."/>
            <person name="Mondo S.J."/>
            <person name="Barry K."/>
            <person name="Sandor L."/>
            <person name="Lee J."/>
            <person name="Lipzen A."/>
            <person name="Pangilinan J."/>
            <person name="LaButti K."/>
            <person name="Hainaut M."/>
            <person name="Henrissat B."/>
            <person name="Grigoriev I.V."/>
            <person name="Spatafora J.W."/>
            <person name="Aime M.C."/>
        </authorList>
    </citation>
    <scope>NUCLEOTIDE SEQUENCE [LARGE SCALE GENOMIC DNA]</scope>
    <source>
        <strain evidence="3 4">MCA 4718</strain>
    </source>
</reference>
<gene>
    <name evidence="3" type="ORF">BCV69DRAFT_146200</name>
</gene>
<dbReference type="SUPFAM" id="SSF55418">
    <property type="entry name" value="eIF4e-like"/>
    <property type="match status" value="1"/>
</dbReference>
<dbReference type="InterPro" id="IPR023398">
    <property type="entry name" value="TIF_eIF4e-like"/>
</dbReference>